<reference evidence="2 3" key="1">
    <citation type="journal article" date="2014" name="Antonie Van Leeuwenhoek">
        <title>Hyphomonas beringensis sp. nov. and Hyphomonas chukchiensis sp. nov., isolated from surface seawater of the Bering Sea and Chukchi Sea.</title>
        <authorList>
            <person name="Li C."/>
            <person name="Lai Q."/>
            <person name="Li G."/>
            <person name="Dong C."/>
            <person name="Wang J."/>
            <person name="Liao Y."/>
            <person name="Shao Z."/>
        </authorList>
    </citation>
    <scope>NUCLEOTIDE SEQUENCE [LARGE SCALE GENOMIC DNA]</scope>
    <source>
        <strain evidence="2 3">SCH89</strain>
    </source>
</reference>
<keyword evidence="3" id="KW-1185">Reference proteome</keyword>
<dbReference type="PANTHER" id="PTHR33361:SF15">
    <property type="entry name" value="DUF885 FAMILY LIPOPROTEIN"/>
    <property type="match status" value="1"/>
</dbReference>
<dbReference type="PROSITE" id="PS51257">
    <property type="entry name" value="PROKAR_LIPOPROTEIN"/>
    <property type="match status" value="1"/>
</dbReference>
<sequence>MKIHGLMMAVSLVALAATGCTNKMAGQEPDLYVEAPEPAAEVPTPTPTPVAADPMAIDTSTAWGAYLSDFLESYFPVNPGFAIYQGRHEFDGQLPDWSPSGLQFAVDQRKQAIEAAEALDDAALSDNDKYERSYLIHVLQGELFWLTEADWPHKNPSFYVGALDPNVYIARPYADAETRMKAFIKYAKAVPAAAKQIEANLKLPLPETYLKYGQAGFGGFAEYYSGDAKAAFADVKDEALQAEFDEATAAASVAMQALSDHIGSVPATKDGYALGAEKFSDMVRLTEAVDVPLAELKAIGEADLKRNQDALKEACTAYAPGLSLGDCMAKMGSNKPEVGPVEEAREQLPELRAFIEANNIVTIPGTEQALVEESPPYNRQNSAYIDIPGPYETGLPSVYYISPPDPAWDEETRNAYVPGKEDLLFTSVHEVWPGHFLNFLHSNRSESVLGKLFVGYAFAEGWAHYSEEMMYDAGLHDGDPETHVGQLSNALLRDCRYLSAIGLHAEGMTVEESYNLFRNECYQDPGNATQQAARGTYDPAYLNYTMGKLMIRKLRQDWTAKHFADDPRAGWQAFHDEFLSYGGPPIPLVRKEMMEEPEVKAVF</sequence>
<feature type="signal peptide" evidence="1">
    <location>
        <begin position="1"/>
        <end position="16"/>
    </location>
</feature>
<dbReference type="EMBL" id="ARYL01000014">
    <property type="protein sequence ID" value="KDA02396.1"/>
    <property type="molecule type" value="Genomic_DNA"/>
</dbReference>
<comment type="caution">
    <text evidence="2">The sequence shown here is derived from an EMBL/GenBank/DDBJ whole genome shotgun (WGS) entry which is preliminary data.</text>
</comment>
<evidence type="ECO:0000313" key="2">
    <source>
        <dbReference type="EMBL" id="KDA02396.1"/>
    </source>
</evidence>
<dbReference type="Pfam" id="PF05960">
    <property type="entry name" value="DUF885"/>
    <property type="match status" value="1"/>
</dbReference>
<accession>A0A059G6H5</accession>
<dbReference type="AlphaFoldDB" id="A0A059G6H5"/>
<evidence type="ECO:0000313" key="3">
    <source>
        <dbReference type="Proteomes" id="UP000024942"/>
    </source>
</evidence>
<dbReference type="Proteomes" id="UP000024942">
    <property type="component" value="Unassembled WGS sequence"/>
</dbReference>
<dbReference type="PATRIC" id="fig|1280953.3.peg.2097"/>
<proteinExistence type="predicted"/>
<dbReference type="PANTHER" id="PTHR33361">
    <property type="entry name" value="GLR0591 PROTEIN"/>
    <property type="match status" value="1"/>
</dbReference>
<organism evidence="2 3">
    <name type="scientific">Hyphomonas oceanitis SCH89</name>
    <dbReference type="NCBI Taxonomy" id="1280953"/>
    <lineage>
        <taxon>Bacteria</taxon>
        <taxon>Pseudomonadati</taxon>
        <taxon>Pseudomonadota</taxon>
        <taxon>Alphaproteobacteria</taxon>
        <taxon>Hyphomonadales</taxon>
        <taxon>Hyphomonadaceae</taxon>
        <taxon>Hyphomonas</taxon>
    </lineage>
</organism>
<dbReference type="eggNOG" id="COG4805">
    <property type="taxonomic scope" value="Bacteria"/>
</dbReference>
<dbReference type="STRING" id="1280953.HOC_10389"/>
<evidence type="ECO:0008006" key="4">
    <source>
        <dbReference type="Google" id="ProtNLM"/>
    </source>
</evidence>
<dbReference type="InterPro" id="IPR010281">
    <property type="entry name" value="DUF885"/>
</dbReference>
<feature type="chain" id="PRO_5001578555" description="Lipoprotein" evidence="1">
    <location>
        <begin position="17"/>
        <end position="603"/>
    </location>
</feature>
<gene>
    <name evidence="2" type="ORF">HOC_10389</name>
</gene>
<protein>
    <recommendedName>
        <fullName evidence="4">Lipoprotein</fullName>
    </recommendedName>
</protein>
<keyword evidence="1" id="KW-0732">Signal</keyword>
<evidence type="ECO:0000256" key="1">
    <source>
        <dbReference type="SAM" id="SignalP"/>
    </source>
</evidence>
<name>A0A059G6H5_9PROT</name>